<feature type="transmembrane region" description="Helical" evidence="1">
    <location>
        <begin position="38"/>
        <end position="57"/>
    </location>
</feature>
<keyword evidence="1" id="KW-0472">Membrane</keyword>
<keyword evidence="1" id="KW-0812">Transmembrane</keyword>
<reference evidence="3" key="1">
    <citation type="journal article" date="2019" name="Int. J. Syst. Evol. Microbiol.">
        <title>The Global Catalogue of Microorganisms (GCM) 10K type strain sequencing project: providing services to taxonomists for standard genome sequencing and annotation.</title>
        <authorList>
            <consortium name="The Broad Institute Genomics Platform"/>
            <consortium name="The Broad Institute Genome Sequencing Center for Infectious Disease"/>
            <person name="Wu L."/>
            <person name="Ma J."/>
        </authorList>
    </citation>
    <scope>NUCLEOTIDE SEQUENCE [LARGE SCALE GENOMIC DNA]</scope>
    <source>
        <strain evidence="3">JCM 31921</strain>
    </source>
</reference>
<evidence type="ECO:0000313" key="2">
    <source>
        <dbReference type="EMBL" id="GAA4457606.1"/>
    </source>
</evidence>
<organism evidence="2 3">
    <name type="scientific">Rurimicrobium arvi</name>
    <dbReference type="NCBI Taxonomy" id="2049916"/>
    <lineage>
        <taxon>Bacteria</taxon>
        <taxon>Pseudomonadati</taxon>
        <taxon>Bacteroidota</taxon>
        <taxon>Chitinophagia</taxon>
        <taxon>Chitinophagales</taxon>
        <taxon>Chitinophagaceae</taxon>
        <taxon>Rurimicrobium</taxon>
    </lineage>
</organism>
<protein>
    <submittedName>
        <fullName evidence="2">Uncharacterized protein</fullName>
    </submittedName>
</protein>
<feature type="transmembrane region" description="Helical" evidence="1">
    <location>
        <begin position="69"/>
        <end position="89"/>
    </location>
</feature>
<comment type="caution">
    <text evidence="2">The sequence shown here is derived from an EMBL/GenBank/DDBJ whole genome shotgun (WGS) entry which is preliminary data.</text>
</comment>
<dbReference type="EMBL" id="BAABEZ010000024">
    <property type="protein sequence ID" value="GAA4457606.1"/>
    <property type="molecule type" value="Genomic_DNA"/>
</dbReference>
<dbReference type="Proteomes" id="UP001501410">
    <property type="component" value="Unassembled WGS sequence"/>
</dbReference>
<accession>A0ABP8N0J3</accession>
<evidence type="ECO:0000313" key="3">
    <source>
        <dbReference type="Proteomes" id="UP001501410"/>
    </source>
</evidence>
<keyword evidence="1" id="KW-1133">Transmembrane helix</keyword>
<sequence>MKAVPRLLVHLFLAIAITAIIAKSGGSDSLILDERQIMWPVALMFVASVWLMQLLLYRRFRNSRPFLKWLLCIVLSIPLSMLWPCWRSVYWHL</sequence>
<keyword evidence="3" id="KW-1185">Reference proteome</keyword>
<name>A0ABP8N0J3_9BACT</name>
<evidence type="ECO:0000256" key="1">
    <source>
        <dbReference type="SAM" id="Phobius"/>
    </source>
</evidence>
<gene>
    <name evidence="2" type="ORF">GCM10023092_24570</name>
</gene>
<dbReference type="RefSeq" id="WP_344827583.1">
    <property type="nucleotide sequence ID" value="NZ_BAABEZ010000024.1"/>
</dbReference>
<proteinExistence type="predicted"/>